<feature type="compositionally biased region" description="Polar residues" evidence="1">
    <location>
        <begin position="1"/>
        <end position="23"/>
    </location>
</feature>
<dbReference type="Proteomes" id="UP000007802">
    <property type="component" value="Unassembled WGS sequence"/>
</dbReference>
<proteinExistence type="predicted"/>
<evidence type="ECO:0000313" key="2">
    <source>
        <dbReference type="EMBL" id="KMW66418.1"/>
    </source>
</evidence>
<dbReference type="EMBL" id="GG749407">
    <property type="protein sequence ID" value="KMW66418.1"/>
    <property type="molecule type" value="Genomic_DNA"/>
</dbReference>
<reference evidence="2" key="1">
    <citation type="submission" date="2010-03" db="EMBL/GenBank/DDBJ databases">
        <title>Annotation of Blastomyces dermatitidis strain ATCC 18188.</title>
        <authorList>
            <consortium name="The Broad Institute Genome Sequencing Platform"/>
            <consortium name="Broad Institute Genome Sequencing Center for Infectious Disease."/>
            <person name="Cuomo C."/>
            <person name="Klein B."/>
            <person name="Sullivan T."/>
            <person name="Heitman J."/>
            <person name="Young S."/>
            <person name="Zeng Q."/>
            <person name="Gargeya S."/>
            <person name="Alvarado L."/>
            <person name="Berlin A.M."/>
            <person name="Chapman S.B."/>
            <person name="Chen Z."/>
            <person name="Freedman E."/>
            <person name="Gellesch M."/>
            <person name="Goldberg J."/>
            <person name="Griggs A."/>
            <person name="Gujja S."/>
            <person name="Heilman E."/>
            <person name="Heiman D."/>
            <person name="Howarth C."/>
            <person name="Mehta T."/>
            <person name="Neiman D."/>
            <person name="Pearson M."/>
            <person name="Roberts A."/>
            <person name="Saif S."/>
            <person name="Shea T."/>
            <person name="Shenoy N."/>
            <person name="Sisk P."/>
            <person name="Stolte C."/>
            <person name="Sykes S."/>
            <person name="White J."/>
            <person name="Yandava C."/>
            <person name="Haas B."/>
            <person name="Nusbaum C."/>
            <person name="Birren B."/>
        </authorList>
    </citation>
    <scope>NUCLEOTIDE SEQUENCE</scope>
    <source>
        <strain evidence="2">ATCC 18188</strain>
    </source>
</reference>
<name>A0A0J9EJ50_AJEDA</name>
<sequence length="132" mass="15146">MSCDQSRSTVHQNSSSEPSLPSNDESEYFQKWSQQNLIESWVENQHWPKVFFWNYAGRQFADRTQTNQSQPRRAHSVQQVTLIAVWITSIFLRIRTFSSTTTPTALLARAPVIASVCLRTTLCCQKIHGSVQ</sequence>
<dbReference type="AlphaFoldDB" id="A0A0J9EJ50"/>
<protein>
    <submittedName>
        <fullName evidence="2">Uncharacterized protein</fullName>
    </submittedName>
</protein>
<organism evidence="2">
    <name type="scientific">Ajellomyces dermatitidis (strain ATCC 18188 / CBS 674.68)</name>
    <name type="common">Blastomyces dermatitidis</name>
    <dbReference type="NCBI Taxonomy" id="653446"/>
    <lineage>
        <taxon>Eukaryota</taxon>
        <taxon>Fungi</taxon>
        <taxon>Dikarya</taxon>
        <taxon>Ascomycota</taxon>
        <taxon>Pezizomycotina</taxon>
        <taxon>Eurotiomycetes</taxon>
        <taxon>Eurotiomycetidae</taxon>
        <taxon>Onygenales</taxon>
        <taxon>Ajellomycetaceae</taxon>
        <taxon>Blastomyces</taxon>
    </lineage>
</organism>
<feature type="region of interest" description="Disordered" evidence="1">
    <location>
        <begin position="1"/>
        <end position="27"/>
    </location>
</feature>
<evidence type="ECO:0000256" key="1">
    <source>
        <dbReference type="SAM" id="MobiDB-lite"/>
    </source>
</evidence>
<gene>
    <name evidence="2" type="ORF">BDDG_11541</name>
</gene>
<accession>A0A0J9EJ50</accession>